<dbReference type="Pfam" id="PF00350">
    <property type="entry name" value="Dynamin_N"/>
    <property type="match status" value="1"/>
</dbReference>
<feature type="domain" description="Dynamin N-terminal" evidence="2">
    <location>
        <begin position="66"/>
        <end position="227"/>
    </location>
</feature>
<feature type="region of interest" description="Disordered" evidence="1">
    <location>
        <begin position="1"/>
        <end position="24"/>
    </location>
</feature>
<evidence type="ECO:0000313" key="4">
    <source>
        <dbReference type="Proteomes" id="UP000326907"/>
    </source>
</evidence>
<name>A0A5N5EYL8_9ACTN</name>
<keyword evidence="4" id="KW-1185">Reference proteome</keyword>
<evidence type="ECO:0000259" key="2">
    <source>
        <dbReference type="Pfam" id="PF00350"/>
    </source>
</evidence>
<dbReference type="AlphaFoldDB" id="A0A5N5EYL8"/>
<dbReference type="RefSeq" id="WP_151511298.1">
    <property type="nucleotide sequence ID" value="NZ_VYUA01000015.1"/>
</dbReference>
<dbReference type="EMBL" id="VYUA01000015">
    <property type="protein sequence ID" value="KAB2591114.1"/>
    <property type="molecule type" value="Genomic_DNA"/>
</dbReference>
<organism evidence="3 4">
    <name type="scientific">Streptomyces arboris</name>
    <dbReference type="NCBI Taxonomy" id="2600619"/>
    <lineage>
        <taxon>Bacteria</taxon>
        <taxon>Bacillati</taxon>
        <taxon>Actinomycetota</taxon>
        <taxon>Actinomycetes</taxon>
        <taxon>Kitasatosporales</taxon>
        <taxon>Streptomycetaceae</taxon>
        <taxon>Streptomyces</taxon>
    </lineage>
</organism>
<dbReference type="PANTHER" id="PTHR43681">
    <property type="entry name" value="TRANSMEMBRANE GTPASE FZO"/>
    <property type="match status" value="1"/>
</dbReference>
<comment type="caution">
    <text evidence="3">The sequence shown here is derived from an EMBL/GenBank/DDBJ whole genome shotgun (WGS) entry which is preliminary data.</text>
</comment>
<protein>
    <recommendedName>
        <fullName evidence="2">Dynamin N-terminal domain-containing protein</fullName>
    </recommendedName>
</protein>
<dbReference type="InterPro" id="IPR027417">
    <property type="entry name" value="P-loop_NTPase"/>
</dbReference>
<evidence type="ECO:0000256" key="1">
    <source>
        <dbReference type="SAM" id="MobiDB-lite"/>
    </source>
</evidence>
<dbReference type="InterPro" id="IPR045063">
    <property type="entry name" value="Dynamin_N"/>
</dbReference>
<dbReference type="Gene3D" id="3.40.50.300">
    <property type="entry name" value="P-loop containing nucleotide triphosphate hydrolases"/>
    <property type="match status" value="1"/>
</dbReference>
<proteinExistence type="predicted"/>
<dbReference type="Proteomes" id="UP000326907">
    <property type="component" value="Unassembled WGS sequence"/>
</dbReference>
<reference evidence="3 4" key="1">
    <citation type="submission" date="2019-09" db="EMBL/GenBank/DDBJ databases">
        <authorList>
            <person name="Liu P."/>
        </authorList>
    </citation>
    <scope>NUCLEOTIDE SEQUENCE [LARGE SCALE GENOMIC DNA]</scope>
    <source>
        <strain evidence="3 4">TRM68085</strain>
    </source>
</reference>
<accession>A0A5N5EYL8</accession>
<dbReference type="InterPro" id="IPR051943">
    <property type="entry name" value="TRAFAC_Dynamin-like_GTPase"/>
</dbReference>
<dbReference type="PANTHER" id="PTHR43681:SF1">
    <property type="entry name" value="SARCALUMENIN"/>
    <property type="match status" value="1"/>
</dbReference>
<gene>
    <name evidence="3" type="ORF">F5983_18310</name>
</gene>
<evidence type="ECO:0000313" key="3">
    <source>
        <dbReference type="EMBL" id="KAB2591114.1"/>
    </source>
</evidence>
<dbReference type="SUPFAM" id="SSF52540">
    <property type="entry name" value="P-loop containing nucleoside triphosphate hydrolases"/>
    <property type="match status" value="1"/>
</dbReference>
<sequence length="659" mass="72126">MNQHRQDDAETPEPEGGPDPAGTTEQLMDDIVTGLLALVDEQPIASSVSVPLRSLAGRWREPFARVAVLGEVSVGKSTLINALLERPLLPSAVPALSSVPVELYFGPEVRGTVTLYDAGRGGVVQRDLDGKQEIDDYLAEAGERTVTNRHGRGAQVLSALVQVPAEVLAGGLRLVDTPGVGGANLAHRRLTLAALSDADAVLFVVRSGEPLSSSEQDFLAQAAQRVDSVAVVQAQSDLVWEAGDRLADDLARLRTPSTWAEVSDDKEAADRIARLMSGVEGLSVSARLALDAQAAAPGPQREEDLELSGLPELEEWLRTRVVQRVEEIHRRDMVRLTESTVRAVRRRLEESHEILRGDKAAQRAVDERAERIDEWERTDGDSWRKHINGALTSLAQDLPAQAAARVAALRTEYQDRFDDMNRDQRKGALETLPKEPQAALDDMVTTVQERLREAVRVIADRDGKGVIAEHLRRLGDSAEVSVRIPARKKLSDSTMEQMANAFVMAKAAFFRSRLQRRDEADAAGTGESTGAVESDDASTKLALFTSLALGTVKELFARRASGRQDLVTLFDRVAKAVTGEVVTVALKEAEQGCESVTTVIDDLLAEQREEVERDRHDLRLTQELSPAERAERLAATTLWLRELDGLADRLAVVRERWAL</sequence>